<evidence type="ECO:0000256" key="5">
    <source>
        <dbReference type="ARBA" id="ARBA00022837"/>
    </source>
</evidence>
<reference evidence="10" key="1">
    <citation type="submission" date="2016-10" db="EMBL/GenBank/DDBJ databases">
        <authorList>
            <person name="Varghese N."/>
            <person name="Submissions S."/>
        </authorList>
    </citation>
    <scope>NUCLEOTIDE SEQUENCE [LARGE SCALE GENOMIC DNA]</scope>
    <source>
        <strain evidence="10">EPL6</strain>
    </source>
</reference>
<dbReference type="InterPro" id="IPR011047">
    <property type="entry name" value="Quinoprotein_ADH-like_sf"/>
</dbReference>
<dbReference type="Proteomes" id="UP000198552">
    <property type="component" value="Unassembled WGS sequence"/>
</dbReference>
<feature type="region of interest" description="Disordered" evidence="7">
    <location>
        <begin position="461"/>
        <end position="482"/>
    </location>
</feature>
<dbReference type="SUPFAM" id="SSF50998">
    <property type="entry name" value="Quinoprotein alcohol dehydrogenase-like"/>
    <property type="match status" value="1"/>
</dbReference>
<comment type="similarity">
    <text evidence="2">Belongs to the PilY1 family.</text>
</comment>
<dbReference type="Pfam" id="PF05567">
    <property type="entry name" value="T4P_PilY1"/>
    <property type="match status" value="1"/>
</dbReference>
<keyword evidence="5" id="KW-0106">Calcium</keyword>
<feature type="compositionally biased region" description="Low complexity" evidence="7">
    <location>
        <begin position="520"/>
        <end position="540"/>
    </location>
</feature>
<dbReference type="InterPro" id="IPR008707">
    <property type="entry name" value="B-propeller_PilY1"/>
</dbReference>
<evidence type="ECO:0000313" key="9">
    <source>
        <dbReference type="EMBL" id="SDM63334.1"/>
    </source>
</evidence>
<comment type="subcellular location">
    <subcellularLocation>
        <location evidence="1">Fimbrium</location>
    </subcellularLocation>
</comment>
<keyword evidence="4" id="KW-0479">Metal-binding</keyword>
<evidence type="ECO:0000256" key="1">
    <source>
        <dbReference type="ARBA" id="ARBA00004561"/>
    </source>
</evidence>
<keyword evidence="6" id="KW-0281">Fimbrium</keyword>
<evidence type="ECO:0000259" key="8">
    <source>
        <dbReference type="Pfam" id="PF05567"/>
    </source>
</evidence>
<sequence>MTNSSVPARRSVAARHMLGLRFAGLSGVVVLATTLGLRLATSQDSLPVATVDLASPPSAKQEEPSNVSLALSVEFPTVGAAYREAQYRHEPTTDPYLGYWDVKSCYAYKEGGDASSLGGEYFYRTGAASSSGDCSNAYSGNLLNYVATSAIDVLRLTLTGGNRVVDTASATVLERAYLYKDWKLNNGTYFPVRKIHKKYFGKAMPNGTAASGDDFVYAGSCKDRVWFGTKTGNDLDCDAPSSNNDLNPSKQVKGSDGKDKTVYVPMYARVKVCTPSEAPSRGDLCARYPSGQYKPIGEIQKKSDGTRLAAFGYLADNSDRRYGGVLRAPMGYVGPMVPNASGILAPNAEKEWDAVTGVFTDNPKKASSFTYSGVINYVNRFGTTGSTKGDYKGLDPVGELYYESLRYYMGLGPTPAAVQDYVGKEDGFPVYTTWVDPIRNACQRKNFTLVIGDVNTHFDKQLPGHGGSNGTSTDAQDPARGVESLLGSGTFNAADWAKVIGDLETNASQTYTNSFGVAVSTKGNPNPNGSNSGLNNKKTGSGNRSSYLWAGAAYWAHTQPIRNDNDSDVKSKSLVRVNTFTIDVDEGGNGTIDNNPRSIKPRESSFYLAGKYGWFNNADGSKVNRLQPLSNGALGVNEDLDGHPFRNVLTGALDNSRWEYAGAPNTPDGYVIASQAKKLQEGVARFFNSIGGSVTPSSVVGLSSVNFSTASPDGALFVPQFDSKTWAGRLVKAKMSFSQSTGDLAVASALWDAGKILTDASVAGSVTDPMVRPVDRKLFTYTREGANRGGQVLSKGEKSKLDAAVLVSLAVRPIGAPTGISDSGMQDATLDWLRGERALEAGVEGGYLRARTSVLGAIVNSGPVYQGSVDSDSQGDGFAQYAVAQKNRTPVVYVGANDGFLHAFRASDGKELFGYMPRAVAHKTARLASADYTYQPLVDAIPAISDAQQVDDEGQLQWRTLLVSGMGGGAQGIFALDVTDPVNFSKDKVLFEFTDQDDVDMGNVVGAPQLVRMMIPGSPATYRWFVAVGSGYNNYQPDGHANTDGAQALFLLSVDKAPSAAWVENTNYFKVRLPAPSGTTKAAALTNPGVATDLQGNAVNLYAGDTYGNLWKFDFRLGLDAAKAAVATRKSGSERPLAKLTDKNGKPQPITTIPRVAPGLMEGYMVIVGTGKYLESGDAATTEQNSVYGIWDNLGNKKADYEVKRTQLTARSADPASQETFEFGSQRGWYLDLPVDGERVVVEPDTRFGYTAVNSFVPPSDCSANGTGAMMTFDNLYGFSRSARDYRSRPLSRPRIVALDLSGADTHTYTVRQPTGRRKLTVTSRPVSAVSGAGASEPTVAQGARVSIEIPAGRVGWREIKNF</sequence>
<organism evidence="9 10">
    <name type="scientific">Oryzisolibacter propanilivorax</name>
    <dbReference type="NCBI Taxonomy" id="1527607"/>
    <lineage>
        <taxon>Bacteria</taxon>
        <taxon>Pseudomonadati</taxon>
        <taxon>Pseudomonadota</taxon>
        <taxon>Betaproteobacteria</taxon>
        <taxon>Burkholderiales</taxon>
        <taxon>Comamonadaceae</taxon>
        <taxon>Oryzisolibacter</taxon>
    </lineage>
</organism>
<evidence type="ECO:0000256" key="6">
    <source>
        <dbReference type="ARBA" id="ARBA00023263"/>
    </source>
</evidence>
<accession>A0A1G9UTS9</accession>
<dbReference type="GO" id="GO:0046872">
    <property type="term" value="F:metal ion binding"/>
    <property type="evidence" value="ECO:0007669"/>
    <property type="project" value="UniProtKB-KW"/>
</dbReference>
<dbReference type="OrthoDB" id="7156875at2"/>
<feature type="domain" description="PilY1 beta-propeller" evidence="8">
    <location>
        <begin position="855"/>
        <end position="1203"/>
    </location>
</feature>
<gene>
    <name evidence="9" type="ORF">SAMN05428957_1108</name>
</gene>
<feature type="region of interest" description="Disordered" evidence="7">
    <location>
        <begin position="518"/>
        <end position="540"/>
    </location>
</feature>
<protein>
    <submittedName>
        <fullName evidence="9">Type IV pilus assembly protein PilY1</fullName>
    </submittedName>
</protein>
<feature type="compositionally biased region" description="Polar residues" evidence="7">
    <location>
        <begin position="240"/>
        <end position="252"/>
    </location>
</feature>
<dbReference type="EMBL" id="FNHP01000010">
    <property type="protein sequence ID" value="SDM63334.1"/>
    <property type="molecule type" value="Genomic_DNA"/>
</dbReference>
<name>A0A1G9UTS9_9BURK</name>
<evidence type="ECO:0000256" key="3">
    <source>
        <dbReference type="ARBA" id="ARBA00022558"/>
    </source>
</evidence>
<feature type="region of interest" description="Disordered" evidence="7">
    <location>
        <begin position="238"/>
        <end position="258"/>
    </location>
</feature>
<dbReference type="RefSeq" id="WP_139182760.1">
    <property type="nucleotide sequence ID" value="NZ_FNHP01000010.1"/>
</dbReference>
<keyword evidence="10" id="KW-1185">Reference proteome</keyword>
<keyword evidence="3" id="KW-1029">Fimbrium biogenesis</keyword>
<evidence type="ECO:0000313" key="10">
    <source>
        <dbReference type="Proteomes" id="UP000198552"/>
    </source>
</evidence>
<evidence type="ECO:0000256" key="4">
    <source>
        <dbReference type="ARBA" id="ARBA00022723"/>
    </source>
</evidence>
<evidence type="ECO:0000256" key="7">
    <source>
        <dbReference type="SAM" id="MobiDB-lite"/>
    </source>
</evidence>
<dbReference type="GO" id="GO:0009289">
    <property type="term" value="C:pilus"/>
    <property type="evidence" value="ECO:0007669"/>
    <property type="project" value="UniProtKB-SubCell"/>
</dbReference>
<dbReference type="STRING" id="1527607.SAMN05428957_1108"/>
<evidence type="ECO:0000256" key="2">
    <source>
        <dbReference type="ARBA" id="ARBA00008387"/>
    </source>
</evidence>
<proteinExistence type="inferred from homology"/>